<keyword evidence="2" id="KW-1185">Reference proteome</keyword>
<dbReference type="EMBL" id="JQ513383">
    <property type="protein sequence ID" value="AFA44740.1"/>
    <property type="molecule type" value="Genomic_DNA"/>
</dbReference>
<gene>
    <name evidence="1" type="ORF">RaK2_00467</name>
</gene>
<evidence type="ECO:0000313" key="1">
    <source>
        <dbReference type="EMBL" id="AFA44740.1"/>
    </source>
</evidence>
<reference evidence="1 2" key="1">
    <citation type="journal article" date="2012" name="J. Virol.">
        <title>Genome of Klebsiella sp.-Infecting Bacteriophage vB_KleM_RaK2.</title>
        <authorList>
            <person name="Simoliunas E."/>
            <person name="Kaliniene L."/>
            <person name="Truncaite L."/>
            <person name="Klausa V."/>
            <person name="Zajanckauskaite A."/>
            <person name="Meskys R."/>
        </authorList>
    </citation>
    <scope>NUCLEOTIDE SEQUENCE [LARGE SCALE GENOMIC DNA]</scope>
</reference>
<dbReference type="KEGG" id="vg:14013055"/>
<sequence>MIMYEKFISTKEMLHRLIDDTDKEIIRYYTGKKVQISSELLEELELESEDDIVWTIYAVTVFDDCLFFDVEHGDDDLQDLEIDDLIFL</sequence>
<dbReference type="Proteomes" id="UP000007524">
    <property type="component" value="Segment"/>
</dbReference>
<dbReference type="RefSeq" id="YP_007007622.1">
    <property type="nucleotide sequence ID" value="NC_019526.1"/>
</dbReference>
<name>H6X4S4_9CAUD</name>
<accession>H6X4S4</accession>
<proteinExistence type="predicted"/>
<protein>
    <submittedName>
        <fullName evidence="1">Uncharacterized protein</fullName>
    </submittedName>
</protein>
<organism evidence="1 2">
    <name type="scientific">Klebsiella phage vB_KleM_RaK2</name>
    <dbReference type="NCBI Taxonomy" id="1147094"/>
    <lineage>
        <taxon>Viruses</taxon>
        <taxon>Duplodnaviria</taxon>
        <taxon>Heunggongvirae</taxon>
        <taxon>Uroviricota</taxon>
        <taxon>Caudoviricetes</taxon>
        <taxon>Alcyoneusvirus</taxon>
        <taxon>Alcyoneusvirus RaK2</taxon>
    </lineage>
</organism>
<dbReference type="GeneID" id="14013055"/>
<evidence type="ECO:0000313" key="2">
    <source>
        <dbReference type="Proteomes" id="UP000007524"/>
    </source>
</evidence>